<dbReference type="PANTHER" id="PTHR13789:SF309">
    <property type="entry name" value="PUTATIVE (AFU_ORTHOLOGUE AFUA_6G14510)-RELATED"/>
    <property type="match status" value="1"/>
</dbReference>
<protein>
    <submittedName>
        <fullName evidence="5">2-polyprenyl-6-methoxyphenol hydroxylase-like FAD-dependent oxidoreductase</fullName>
    </submittedName>
</protein>
<dbReference type="EMBL" id="JACHJE010000014">
    <property type="protein sequence ID" value="MBB5128722.1"/>
    <property type="molecule type" value="Genomic_DNA"/>
</dbReference>
<evidence type="ECO:0000313" key="6">
    <source>
        <dbReference type="Proteomes" id="UP000568022"/>
    </source>
</evidence>
<dbReference type="SUPFAM" id="SSF51905">
    <property type="entry name" value="FAD/NAD(P)-binding domain"/>
    <property type="match status" value="1"/>
</dbReference>
<evidence type="ECO:0000256" key="2">
    <source>
        <dbReference type="ARBA" id="ARBA00023033"/>
    </source>
</evidence>
<keyword evidence="6" id="KW-1185">Reference proteome</keyword>
<dbReference type="InterPro" id="IPR036188">
    <property type="entry name" value="FAD/NAD-bd_sf"/>
</dbReference>
<dbReference type="AlphaFoldDB" id="A0A7W8BSD4"/>
<keyword evidence="1" id="KW-0560">Oxidoreductase</keyword>
<accession>A0A7W8BSD4</accession>
<dbReference type="InterPro" id="IPR050493">
    <property type="entry name" value="FAD-dep_Monooxygenase_BioMet"/>
</dbReference>
<dbReference type="GO" id="GO:0071949">
    <property type="term" value="F:FAD binding"/>
    <property type="evidence" value="ECO:0007669"/>
    <property type="project" value="InterPro"/>
</dbReference>
<dbReference type="Gene3D" id="3.50.50.60">
    <property type="entry name" value="FAD/NAD(P)-binding domain"/>
    <property type="match status" value="1"/>
</dbReference>
<evidence type="ECO:0000313" key="5">
    <source>
        <dbReference type="EMBL" id="MBB5128722.1"/>
    </source>
</evidence>
<evidence type="ECO:0000256" key="3">
    <source>
        <dbReference type="SAM" id="MobiDB-lite"/>
    </source>
</evidence>
<dbReference type="Proteomes" id="UP000568022">
    <property type="component" value="Unassembled WGS sequence"/>
</dbReference>
<reference evidence="5 6" key="1">
    <citation type="submission" date="2020-08" db="EMBL/GenBank/DDBJ databases">
        <title>Genomic Encyclopedia of Type Strains, Phase III (KMG-III): the genomes of soil and plant-associated and newly described type strains.</title>
        <authorList>
            <person name="Whitman W."/>
        </authorList>
    </citation>
    <scope>NUCLEOTIDE SEQUENCE [LARGE SCALE GENOMIC DNA]</scope>
    <source>
        <strain evidence="5 6">CECT 3226</strain>
    </source>
</reference>
<feature type="domain" description="FAD-binding" evidence="4">
    <location>
        <begin position="7"/>
        <end position="172"/>
    </location>
</feature>
<comment type="caution">
    <text evidence="5">The sequence shown here is derived from an EMBL/GenBank/DDBJ whole genome shotgun (WGS) entry which is preliminary data.</text>
</comment>
<proteinExistence type="predicted"/>
<dbReference type="GO" id="GO:0004497">
    <property type="term" value="F:monooxygenase activity"/>
    <property type="evidence" value="ECO:0007669"/>
    <property type="project" value="UniProtKB-KW"/>
</dbReference>
<name>A0A7W8BSD4_9ACTN</name>
<organism evidence="5 6">
    <name type="scientific">Streptomyces griseoloalbus</name>
    <dbReference type="NCBI Taxonomy" id="67303"/>
    <lineage>
        <taxon>Bacteria</taxon>
        <taxon>Bacillati</taxon>
        <taxon>Actinomycetota</taxon>
        <taxon>Actinomycetes</taxon>
        <taxon>Kitasatosporales</taxon>
        <taxon>Streptomycetaceae</taxon>
        <taxon>Streptomyces</taxon>
    </lineage>
</organism>
<gene>
    <name evidence="5" type="ORF">FHS32_005499</name>
</gene>
<keyword evidence="2" id="KW-0503">Monooxygenase</keyword>
<feature type="region of interest" description="Disordered" evidence="3">
    <location>
        <begin position="217"/>
        <end position="240"/>
    </location>
</feature>
<dbReference type="Pfam" id="PF01494">
    <property type="entry name" value="FAD_binding_3"/>
    <property type="match status" value="1"/>
</dbReference>
<evidence type="ECO:0000256" key="1">
    <source>
        <dbReference type="ARBA" id="ARBA00023002"/>
    </source>
</evidence>
<dbReference type="InterPro" id="IPR002938">
    <property type="entry name" value="FAD-bd"/>
</dbReference>
<dbReference type="PRINTS" id="PR00420">
    <property type="entry name" value="RNGMNOXGNASE"/>
</dbReference>
<evidence type="ECO:0000259" key="4">
    <source>
        <dbReference type="Pfam" id="PF01494"/>
    </source>
</evidence>
<sequence length="287" mass="30982">MPQRAATVVGGGIGGLAAALALHRRGWRVEVLERAPRFTEIGAGISLWPNALHALEVLGLADAVRALGAVETAGGVRDRRGRQLCRTDNAELERRFEHPLLVLHRADLSRVLAEALPADSLLPGNEVSAVRDDGERPVVGHRGRESRPDLLVGADGLRSAVRRSLWPDAPGPRYAGYTAWRMVTGPLAEPPFEGAVTWGRGERFGYPRCRAGGCTASPPPRCRRERPPPRPNTPNWCAGSGPGRIPSPPCWPRSPRTRCSGTTCTTCRRCPPSSAAGSRYWATRPTP</sequence>
<dbReference type="PANTHER" id="PTHR13789">
    <property type="entry name" value="MONOOXYGENASE"/>
    <property type="match status" value="1"/>
</dbReference>